<gene>
    <name evidence="3" type="ORF">Ocin01_19905</name>
</gene>
<accession>A0A1D2M1D0</accession>
<feature type="non-terminal residue" evidence="3">
    <location>
        <position position="1"/>
    </location>
</feature>
<dbReference type="GO" id="GO:0003677">
    <property type="term" value="F:DNA binding"/>
    <property type="evidence" value="ECO:0007669"/>
    <property type="project" value="UniProtKB-KW"/>
</dbReference>
<sequence>NSSFFVRLISNKMSEKVKRKSFSLADKLKIIQKFEDKEGIKSQNVQFNADFKKSSEVPVSETARSRHIPVNGPLLQEKAKEFASLDGIPNFEASNGC</sequence>
<dbReference type="Pfam" id="PF03221">
    <property type="entry name" value="HTH_Tnp_Tc5"/>
    <property type="match status" value="1"/>
</dbReference>
<reference evidence="3 4" key="1">
    <citation type="journal article" date="2016" name="Genome Biol. Evol.">
        <title>Gene Family Evolution Reflects Adaptation to Soil Environmental Stressors in the Genome of the Collembolan Orchesella cincta.</title>
        <authorList>
            <person name="Faddeeva-Vakhrusheva A."/>
            <person name="Derks M.F."/>
            <person name="Anvar S.Y."/>
            <person name="Agamennone V."/>
            <person name="Suring W."/>
            <person name="Smit S."/>
            <person name="van Straalen N.M."/>
            <person name="Roelofs D."/>
        </authorList>
    </citation>
    <scope>NUCLEOTIDE SEQUENCE [LARGE SCALE GENOMIC DNA]</scope>
    <source>
        <tissue evidence="3">Mixed pool</tissue>
    </source>
</reference>
<keyword evidence="1" id="KW-0238">DNA-binding</keyword>
<organism evidence="3 4">
    <name type="scientific">Orchesella cincta</name>
    <name type="common">Springtail</name>
    <name type="synonym">Podura cincta</name>
    <dbReference type="NCBI Taxonomy" id="48709"/>
    <lineage>
        <taxon>Eukaryota</taxon>
        <taxon>Metazoa</taxon>
        <taxon>Ecdysozoa</taxon>
        <taxon>Arthropoda</taxon>
        <taxon>Hexapoda</taxon>
        <taxon>Collembola</taxon>
        <taxon>Entomobryomorpha</taxon>
        <taxon>Entomobryoidea</taxon>
        <taxon>Orchesellidae</taxon>
        <taxon>Orchesellinae</taxon>
        <taxon>Orchesella</taxon>
    </lineage>
</organism>
<keyword evidence="4" id="KW-1185">Reference proteome</keyword>
<feature type="domain" description="HTH CENPB-type" evidence="2">
    <location>
        <begin position="63"/>
        <end position="96"/>
    </location>
</feature>
<dbReference type="Proteomes" id="UP000094527">
    <property type="component" value="Unassembled WGS sequence"/>
</dbReference>
<evidence type="ECO:0000313" key="4">
    <source>
        <dbReference type="Proteomes" id="UP000094527"/>
    </source>
</evidence>
<dbReference type="Gene3D" id="1.10.10.60">
    <property type="entry name" value="Homeodomain-like"/>
    <property type="match status" value="1"/>
</dbReference>
<comment type="caution">
    <text evidence="3">The sequence shown here is derived from an EMBL/GenBank/DDBJ whole genome shotgun (WGS) entry which is preliminary data.</text>
</comment>
<dbReference type="OrthoDB" id="125347at2759"/>
<protein>
    <submittedName>
        <fullName evidence="3">Tigger transposable element-derived protein 4</fullName>
    </submittedName>
</protein>
<evidence type="ECO:0000256" key="1">
    <source>
        <dbReference type="ARBA" id="ARBA00023125"/>
    </source>
</evidence>
<evidence type="ECO:0000259" key="2">
    <source>
        <dbReference type="Pfam" id="PF03221"/>
    </source>
</evidence>
<dbReference type="InterPro" id="IPR006600">
    <property type="entry name" value="HTH_CenpB_DNA-bd_dom"/>
</dbReference>
<proteinExistence type="predicted"/>
<evidence type="ECO:0000313" key="3">
    <source>
        <dbReference type="EMBL" id="ODM86776.1"/>
    </source>
</evidence>
<dbReference type="EMBL" id="LJIJ01007298">
    <property type="protein sequence ID" value="ODM86776.1"/>
    <property type="molecule type" value="Genomic_DNA"/>
</dbReference>
<name>A0A1D2M1D0_ORCCI</name>
<dbReference type="AlphaFoldDB" id="A0A1D2M1D0"/>